<keyword evidence="3" id="KW-0963">Cytoplasm</keyword>
<protein>
    <submittedName>
        <fullName evidence="7">Uncharacterized protein</fullName>
    </submittedName>
</protein>
<dbReference type="GO" id="GO:0005737">
    <property type="term" value="C:cytoplasm"/>
    <property type="evidence" value="ECO:0007669"/>
    <property type="project" value="UniProtKB-SubCell"/>
</dbReference>
<dbReference type="InterPro" id="IPR037289">
    <property type="entry name" value="Elp2"/>
</dbReference>
<dbReference type="PANTHER" id="PTHR44111:SF1">
    <property type="entry name" value="ELONGATOR COMPLEX PROTEIN 2"/>
    <property type="match status" value="1"/>
</dbReference>
<keyword evidence="6" id="KW-0539">Nucleus</keyword>
<dbReference type="GO" id="GO:0002098">
    <property type="term" value="P:tRNA wobble uridine modification"/>
    <property type="evidence" value="ECO:0007669"/>
    <property type="project" value="InterPro"/>
</dbReference>
<dbReference type="AlphaFoldDB" id="A0A8S3IYK0"/>
<evidence type="ECO:0000256" key="2">
    <source>
        <dbReference type="ARBA" id="ARBA00004496"/>
    </source>
</evidence>
<dbReference type="InterPro" id="IPR015943">
    <property type="entry name" value="WD40/YVTN_repeat-like_dom_sf"/>
</dbReference>
<dbReference type="GO" id="GO:0005634">
    <property type="term" value="C:nucleus"/>
    <property type="evidence" value="ECO:0007669"/>
    <property type="project" value="UniProtKB-SubCell"/>
</dbReference>
<organism evidence="7 8">
    <name type="scientific">Rotaria magnacalcarata</name>
    <dbReference type="NCBI Taxonomy" id="392030"/>
    <lineage>
        <taxon>Eukaryota</taxon>
        <taxon>Metazoa</taxon>
        <taxon>Spiralia</taxon>
        <taxon>Gnathifera</taxon>
        <taxon>Rotifera</taxon>
        <taxon>Eurotatoria</taxon>
        <taxon>Bdelloidea</taxon>
        <taxon>Philodinida</taxon>
        <taxon>Philodinidae</taxon>
        <taxon>Rotaria</taxon>
    </lineage>
</organism>
<dbReference type="Proteomes" id="UP000681720">
    <property type="component" value="Unassembled WGS sequence"/>
</dbReference>
<evidence type="ECO:0000256" key="1">
    <source>
        <dbReference type="ARBA" id="ARBA00004123"/>
    </source>
</evidence>
<dbReference type="EMBL" id="CAJOBJ010351790">
    <property type="protein sequence ID" value="CAF5209231.1"/>
    <property type="molecule type" value="Genomic_DNA"/>
</dbReference>
<dbReference type="InterPro" id="IPR036322">
    <property type="entry name" value="WD40_repeat_dom_sf"/>
</dbReference>
<feature type="non-terminal residue" evidence="7">
    <location>
        <position position="1"/>
    </location>
</feature>
<dbReference type="PANTHER" id="PTHR44111">
    <property type="entry name" value="ELONGATOR COMPLEX PROTEIN 2"/>
    <property type="match status" value="1"/>
</dbReference>
<evidence type="ECO:0000313" key="8">
    <source>
        <dbReference type="Proteomes" id="UP000681720"/>
    </source>
</evidence>
<gene>
    <name evidence="7" type="ORF">GIL414_LOCUS79215</name>
</gene>
<evidence type="ECO:0000256" key="3">
    <source>
        <dbReference type="ARBA" id="ARBA00022490"/>
    </source>
</evidence>
<comment type="subcellular location">
    <subcellularLocation>
        <location evidence="2">Cytoplasm</location>
    </subcellularLocation>
    <subcellularLocation>
        <location evidence="1">Nucleus</location>
    </subcellularLocation>
</comment>
<dbReference type="GO" id="GO:0033588">
    <property type="term" value="C:elongator holoenzyme complex"/>
    <property type="evidence" value="ECO:0007669"/>
    <property type="project" value="InterPro"/>
</dbReference>
<evidence type="ECO:0000256" key="5">
    <source>
        <dbReference type="ARBA" id="ARBA00022737"/>
    </source>
</evidence>
<name>A0A8S3IYK0_9BILA</name>
<keyword evidence="4" id="KW-0853">WD repeat</keyword>
<dbReference type="Gene3D" id="2.130.10.10">
    <property type="entry name" value="YVTN repeat-like/Quinoprotein amine dehydrogenase"/>
    <property type="match status" value="1"/>
</dbReference>
<sequence length="201" mass="22674">PQVINSGHFNTVEDCCWDKHSGRYLLSVSTDQTTRLHAEWKRDEIISWHEIGRPQIHGYEMKCLAFIGSNQQRFVSGADEKILRVFEAPKNFLENFSRITKINVDEDIARAQSLPEGANVPALGLSNKAIFDSDENQTTTIANDENPMTVDALYKEGFFKATVLSEPPLEEHLLQNTLWPEIQKLYGHGYEIIAVASNPSG</sequence>
<evidence type="ECO:0000313" key="7">
    <source>
        <dbReference type="EMBL" id="CAF5209231.1"/>
    </source>
</evidence>
<evidence type="ECO:0000256" key="4">
    <source>
        <dbReference type="ARBA" id="ARBA00022574"/>
    </source>
</evidence>
<comment type="caution">
    <text evidence="7">The sequence shown here is derived from an EMBL/GenBank/DDBJ whole genome shotgun (WGS) entry which is preliminary data.</text>
</comment>
<reference evidence="7" key="1">
    <citation type="submission" date="2021-02" db="EMBL/GenBank/DDBJ databases">
        <authorList>
            <person name="Nowell W R."/>
        </authorList>
    </citation>
    <scope>NUCLEOTIDE SEQUENCE</scope>
</reference>
<accession>A0A8S3IYK0</accession>
<proteinExistence type="predicted"/>
<feature type="non-terminal residue" evidence="7">
    <location>
        <position position="201"/>
    </location>
</feature>
<dbReference type="SUPFAM" id="SSF50978">
    <property type="entry name" value="WD40 repeat-like"/>
    <property type="match status" value="1"/>
</dbReference>
<evidence type="ECO:0000256" key="6">
    <source>
        <dbReference type="ARBA" id="ARBA00023242"/>
    </source>
</evidence>
<keyword evidence="5" id="KW-0677">Repeat</keyword>